<protein>
    <recommendedName>
        <fullName evidence="1">Protein kinase domain-containing protein</fullName>
    </recommendedName>
</protein>
<dbReference type="InParanoid" id="A0A0C3H1A8"/>
<dbReference type="AlphaFoldDB" id="A0A0C3H1A8"/>
<sequence length="551" mass="61546">MAEVLGTALGLVGAVGVLGQIFDGCIKAYAFFTTASNLGRDSERLVCKIRIEEMRLVVWGREWGVIEGKLEAHLQAESKAGNERMGLLAKQILSELYNTITDFKKLQEKYGLQEDPTRPMSDKLAVQKKSDTPTVTSRLRHDLHLRARWVIADKEKFTALLRDLKDYNDGLEQLFPPSRLATVQRAWTNQLLQSTGDLGELNLLESASSGVYPQLNASARLKQLRINLDSKPAAKFKPTAALKITRGSLSITDIDSGRSRGTYRNPSTTSTEDVLIEWAEYDKEDFDNRFHQTRRIDDLARILHSAADRHPDLHTINCLGYTDDSISSRYGVVYRAPHPSCSTLNSLISSNDLRTPDLSDRFKLAHTLAVALWSLHSLDWLHKSFASSNILFFPSAFSASATRATAVAASVPDISSPYLLGFDTSRPDHMGELSVASKTCTATELHRHPNSLNGMARKPYCRSYDIYSLGLVLLEIGLWKALQVYHRPHYSAQKFLDRVVIQNLVPNLGSKTGRIYKELVERCLAAPEDLTTQQAGQLMEFVVDSLESLHV</sequence>
<dbReference type="InterPro" id="IPR011009">
    <property type="entry name" value="Kinase-like_dom_sf"/>
</dbReference>
<proteinExistence type="predicted"/>
<evidence type="ECO:0000313" key="3">
    <source>
        <dbReference type="Proteomes" id="UP000054321"/>
    </source>
</evidence>
<dbReference type="EMBL" id="KN832875">
    <property type="protein sequence ID" value="KIN01981.1"/>
    <property type="molecule type" value="Genomic_DNA"/>
</dbReference>
<dbReference type="GO" id="GO:0005524">
    <property type="term" value="F:ATP binding"/>
    <property type="evidence" value="ECO:0007669"/>
    <property type="project" value="InterPro"/>
</dbReference>
<dbReference type="InterPro" id="IPR029498">
    <property type="entry name" value="HeLo_dom"/>
</dbReference>
<dbReference type="Pfam" id="PF24476">
    <property type="entry name" value="DUF7580"/>
    <property type="match status" value="1"/>
</dbReference>
<dbReference type="InterPro" id="IPR056002">
    <property type="entry name" value="DUF7580"/>
</dbReference>
<dbReference type="HOGENOM" id="CLU_017444_4_1_1"/>
<dbReference type="InterPro" id="IPR000719">
    <property type="entry name" value="Prot_kinase_dom"/>
</dbReference>
<keyword evidence="3" id="KW-1185">Reference proteome</keyword>
<reference evidence="2 3" key="1">
    <citation type="submission" date="2014-04" db="EMBL/GenBank/DDBJ databases">
        <authorList>
            <consortium name="DOE Joint Genome Institute"/>
            <person name="Kuo A."/>
            <person name="Martino E."/>
            <person name="Perotto S."/>
            <person name="Kohler A."/>
            <person name="Nagy L.G."/>
            <person name="Floudas D."/>
            <person name="Copeland A."/>
            <person name="Barry K.W."/>
            <person name="Cichocki N."/>
            <person name="Veneault-Fourrey C."/>
            <person name="LaButti K."/>
            <person name="Lindquist E.A."/>
            <person name="Lipzen A."/>
            <person name="Lundell T."/>
            <person name="Morin E."/>
            <person name="Murat C."/>
            <person name="Sun H."/>
            <person name="Tunlid A."/>
            <person name="Henrissat B."/>
            <person name="Grigoriev I.V."/>
            <person name="Hibbett D.S."/>
            <person name="Martin F."/>
            <person name="Nordberg H.P."/>
            <person name="Cantor M.N."/>
            <person name="Hua S.X."/>
        </authorList>
    </citation>
    <scope>NUCLEOTIDE SEQUENCE [LARGE SCALE GENOMIC DNA]</scope>
    <source>
        <strain evidence="2 3">Zn</strain>
    </source>
</reference>
<dbReference type="PANTHER" id="PTHR37542:SF1">
    <property type="entry name" value="PRION-INHIBITION AND PROPAGATION HELO DOMAIN-CONTAINING PROTEIN"/>
    <property type="match status" value="1"/>
</dbReference>
<dbReference type="InterPro" id="IPR038305">
    <property type="entry name" value="HeLo_sf"/>
</dbReference>
<name>A0A0C3H1A8_OIDMZ</name>
<dbReference type="Gene3D" id="1.20.120.1020">
    <property type="entry name" value="Prion-inhibition and propagation, HeLo domain"/>
    <property type="match status" value="1"/>
</dbReference>
<gene>
    <name evidence="2" type="ORF">OIDMADRAFT_53499</name>
</gene>
<evidence type="ECO:0000259" key="1">
    <source>
        <dbReference type="PROSITE" id="PS50011"/>
    </source>
</evidence>
<dbReference type="PROSITE" id="PS50011">
    <property type="entry name" value="PROTEIN_KINASE_DOM"/>
    <property type="match status" value="1"/>
</dbReference>
<accession>A0A0C3H1A8</accession>
<feature type="domain" description="Protein kinase" evidence="1">
    <location>
        <begin position="201"/>
        <end position="542"/>
    </location>
</feature>
<reference evidence="3" key="2">
    <citation type="submission" date="2015-01" db="EMBL/GenBank/DDBJ databases">
        <title>Evolutionary Origins and Diversification of the Mycorrhizal Mutualists.</title>
        <authorList>
            <consortium name="DOE Joint Genome Institute"/>
            <consortium name="Mycorrhizal Genomics Consortium"/>
            <person name="Kohler A."/>
            <person name="Kuo A."/>
            <person name="Nagy L.G."/>
            <person name="Floudas D."/>
            <person name="Copeland A."/>
            <person name="Barry K.W."/>
            <person name="Cichocki N."/>
            <person name="Veneault-Fourrey C."/>
            <person name="LaButti K."/>
            <person name="Lindquist E.A."/>
            <person name="Lipzen A."/>
            <person name="Lundell T."/>
            <person name="Morin E."/>
            <person name="Murat C."/>
            <person name="Riley R."/>
            <person name="Ohm R."/>
            <person name="Sun H."/>
            <person name="Tunlid A."/>
            <person name="Henrissat B."/>
            <person name="Grigoriev I.V."/>
            <person name="Hibbett D.S."/>
            <person name="Martin F."/>
        </authorList>
    </citation>
    <scope>NUCLEOTIDE SEQUENCE [LARGE SCALE GENOMIC DNA]</scope>
    <source>
        <strain evidence="3">Zn</strain>
    </source>
</reference>
<organism evidence="2 3">
    <name type="scientific">Oidiodendron maius (strain Zn)</name>
    <dbReference type="NCBI Taxonomy" id="913774"/>
    <lineage>
        <taxon>Eukaryota</taxon>
        <taxon>Fungi</taxon>
        <taxon>Dikarya</taxon>
        <taxon>Ascomycota</taxon>
        <taxon>Pezizomycotina</taxon>
        <taxon>Leotiomycetes</taxon>
        <taxon>Leotiomycetes incertae sedis</taxon>
        <taxon>Myxotrichaceae</taxon>
        <taxon>Oidiodendron</taxon>
    </lineage>
</organism>
<evidence type="ECO:0000313" key="2">
    <source>
        <dbReference type="EMBL" id="KIN01981.1"/>
    </source>
</evidence>
<dbReference type="Gene3D" id="1.10.510.10">
    <property type="entry name" value="Transferase(Phosphotransferase) domain 1"/>
    <property type="match status" value="1"/>
</dbReference>
<dbReference type="Pfam" id="PF14479">
    <property type="entry name" value="HeLo"/>
    <property type="match status" value="1"/>
</dbReference>
<dbReference type="GO" id="GO:0004672">
    <property type="term" value="F:protein kinase activity"/>
    <property type="evidence" value="ECO:0007669"/>
    <property type="project" value="InterPro"/>
</dbReference>
<dbReference type="SUPFAM" id="SSF56112">
    <property type="entry name" value="Protein kinase-like (PK-like)"/>
    <property type="match status" value="1"/>
</dbReference>
<dbReference type="OrthoDB" id="1911848at2759"/>
<dbReference type="Proteomes" id="UP000054321">
    <property type="component" value="Unassembled WGS sequence"/>
</dbReference>
<dbReference type="PANTHER" id="PTHR37542">
    <property type="entry name" value="HELO DOMAIN-CONTAINING PROTEIN-RELATED"/>
    <property type="match status" value="1"/>
</dbReference>